<sequence length="298" mass="34160">MKTSGDSRKIDDRNEINLLEEELIQLTVKSSLVTPSENPTLLCTVWTRKSHNPDSLHEEDLEQIMEGRPWFFRKQLIIFDRLSQPVERSKIQLIFSSFWLKVGPCPPECDKKDLMHAIESTFGGVIRAEIKGEFYRIHVNLNIQKQLRRGTFVSLCGKRKTWLPFKYENLPTFYFGCGRIGHGVKECLETQKGECHTAEGDYPFLLALKVESSIVGKESLIFGSITKKSMHQCFYTGEEVANTKTKLSPVVSDLNRRPEKVDVVQQDSTNREAENLQDCFRDIVERNSLQISSKKGGK</sequence>
<dbReference type="Pfam" id="PF14392">
    <property type="entry name" value="zf-CCHC_4"/>
    <property type="match status" value="1"/>
</dbReference>
<dbReference type="InterPro" id="IPR025836">
    <property type="entry name" value="Zn_knuckle_CX2CX4HX4C"/>
</dbReference>
<evidence type="ECO:0000259" key="1">
    <source>
        <dbReference type="Pfam" id="PF14392"/>
    </source>
</evidence>
<protein>
    <recommendedName>
        <fullName evidence="1">Zinc knuckle CX2CX4HX4C domain-containing protein</fullName>
    </recommendedName>
</protein>
<comment type="caution">
    <text evidence="2">The sequence shown here is derived from an EMBL/GenBank/DDBJ whole genome shotgun (WGS) entry which is preliminary data.</text>
</comment>
<reference evidence="2 3" key="1">
    <citation type="journal article" date="2021" name="bioRxiv">
        <title>The Gossypium anomalum genome as a resource for cotton improvement and evolutionary analysis of hybrid incompatibility.</title>
        <authorList>
            <person name="Grover C.E."/>
            <person name="Yuan D."/>
            <person name="Arick M.A."/>
            <person name="Miller E.R."/>
            <person name="Hu G."/>
            <person name="Peterson D.G."/>
            <person name="Wendel J.F."/>
            <person name="Udall J.A."/>
        </authorList>
    </citation>
    <scope>NUCLEOTIDE SEQUENCE [LARGE SCALE GENOMIC DNA]</scope>
    <source>
        <strain evidence="2">JFW-Udall</strain>
        <tissue evidence="2">Leaf</tissue>
    </source>
</reference>
<dbReference type="PANTHER" id="PTHR31286:SF167">
    <property type="entry name" value="OS09G0268800 PROTEIN"/>
    <property type="match status" value="1"/>
</dbReference>
<proteinExistence type="predicted"/>
<dbReference type="InterPro" id="IPR040256">
    <property type="entry name" value="At4g02000-like"/>
</dbReference>
<dbReference type="AlphaFoldDB" id="A0A8J5Z801"/>
<evidence type="ECO:0000313" key="2">
    <source>
        <dbReference type="EMBL" id="KAG8502169.1"/>
    </source>
</evidence>
<dbReference type="PANTHER" id="PTHR31286">
    <property type="entry name" value="GLYCINE-RICH CELL WALL STRUCTURAL PROTEIN 1.8-LIKE"/>
    <property type="match status" value="1"/>
</dbReference>
<evidence type="ECO:0000313" key="3">
    <source>
        <dbReference type="Proteomes" id="UP000701853"/>
    </source>
</evidence>
<accession>A0A8J5Z801</accession>
<keyword evidence="3" id="KW-1185">Reference proteome</keyword>
<dbReference type="Proteomes" id="UP000701853">
    <property type="component" value="Chromosome 1"/>
</dbReference>
<name>A0A8J5Z801_9ROSI</name>
<feature type="domain" description="Zinc knuckle CX2CX4HX4C" evidence="1">
    <location>
        <begin position="143"/>
        <end position="188"/>
    </location>
</feature>
<gene>
    <name evidence="2" type="ORF">CXB51_002013</name>
</gene>
<organism evidence="2 3">
    <name type="scientific">Gossypium anomalum</name>
    <dbReference type="NCBI Taxonomy" id="47600"/>
    <lineage>
        <taxon>Eukaryota</taxon>
        <taxon>Viridiplantae</taxon>
        <taxon>Streptophyta</taxon>
        <taxon>Embryophyta</taxon>
        <taxon>Tracheophyta</taxon>
        <taxon>Spermatophyta</taxon>
        <taxon>Magnoliopsida</taxon>
        <taxon>eudicotyledons</taxon>
        <taxon>Gunneridae</taxon>
        <taxon>Pentapetalae</taxon>
        <taxon>rosids</taxon>
        <taxon>malvids</taxon>
        <taxon>Malvales</taxon>
        <taxon>Malvaceae</taxon>
        <taxon>Malvoideae</taxon>
        <taxon>Gossypium</taxon>
    </lineage>
</organism>
<dbReference type="EMBL" id="JAHUZN010000001">
    <property type="protein sequence ID" value="KAG8502169.1"/>
    <property type="molecule type" value="Genomic_DNA"/>
</dbReference>
<dbReference type="OrthoDB" id="1737333at2759"/>